<name>G8R1J2_OWEHD</name>
<dbReference type="CDD" id="cd03801">
    <property type="entry name" value="GT4_PimA-like"/>
    <property type="match status" value="1"/>
</dbReference>
<evidence type="ECO:0000313" key="3">
    <source>
        <dbReference type="Proteomes" id="UP000005631"/>
    </source>
</evidence>
<gene>
    <name evidence="2" type="ordered locus">Oweho_0717</name>
</gene>
<dbReference type="KEGG" id="oho:Oweho_0717"/>
<dbReference type="Gene3D" id="3.40.50.2000">
    <property type="entry name" value="Glycogen Phosphorylase B"/>
    <property type="match status" value="2"/>
</dbReference>
<dbReference type="eggNOG" id="COG0438">
    <property type="taxonomic scope" value="Bacteria"/>
</dbReference>
<evidence type="ECO:0000313" key="2">
    <source>
        <dbReference type="EMBL" id="AEV31731.1"/>
    </source>
</evidence>
<dbReference type="SUPFAM" id="SSF53756">
    <property type="entry name" value="UDP-Glycosyltransferase/glycogen phosphorylase"/>
    <property type="match status" value="1"/>
</dbReference>
<dbReference type="HOGENOM" id="CLU_028014_4_1_10"/>
<dbReference type="GO" id="GO:0016757">
    <property type="term" value="F:glycosyltransferase activity"/>
    <property type="evidence" value="ECO:0007669"/>
    <property type="project" value="UniProtKB-ARBA"/>
</dbReference>
<dbReference type="Pfam" id="PF13692">
    <property type="entry name" value="Glyco_trans_1_4"/>
    <property type="match status" value="1"/>
</dbReference>
<organism evidence="2 3">
    <name type="scientific">Owenweeksia hongkongensis (strain DSM 17368 / CIP 108786 / JCM 12287 / NRRL B-23963 / UST20020801)</name>
    <dbReference type="NCBI Taxonomy" id="926562"/>
    <lineage>
        <taxon>Bacteria</taxon>
        <taxon>Pseudomonadati</taxon>
        <taxon>Bacteroidota</taxon>
        <taxon>Flavobacteriia</taxon>
        <taxon>Flavobacteriales</taxon>
        <taxon>Owenweeksiaceae</taxon>
        <taxon>Owenweeksia</taxon>
    </lineage>
</organism>
<dbReference type="EMBL" id="CP003156">
    <property type="protein sequence ID" value="AEV31731.1"/>
    <property type="molecule type" value="Genomic_DNA"/>
</dbReference>
<dbReference type="Proteomes" id="UP000005631">
    <property type="component" value="Chromosome"/>
</dbReference>
<dbReference type="AlphaFoldDB" id="G8R1J2"/>
<keyword evidence="3" id="KW-1185">Reference proteome</keyword>
<dbReference type="PANTHER" id="PTHR12526">
    <property type="entry name" value="GLYCOSYLTRANSFERASE"/>
    <property type="match status" value="1"/>
</dbReference>
<dbReference type="Pfam" id="PF13439">
    <property type="entry name" value="Glyco_transf_4"/>
    <property type="match status" value="1"/>
</dbReference>
<protein>
    <submittedName>
        <fullName evidence="2">Glycosyltransferase</fullName>
    </submittedName>
</protein>
<dbReference type="InterPro" id="IPR028098">
    <property type="entry name" value="Glyco_trans_4-like_N"/>
</dbReference>
<keyword evidence="2" id="KW-0808">Transferase</keyword>
<accession>G8R1J2</accession>
<reference evidence="2 3" key="1">
    <citation type="journal article" date="2012" name="Stand. Genomic Sci.">
        <title>Genome sequence of the orange-pigmented seawater bacterium Owenweeksia hongkongensis type strain (UST20020801(T)).</title>
        <authorList>
            <person name="Riedel T."/>
            <person name="Held B."/>
            <person name="Nolan M."/>
            <person name="Lucas S."/>
            <person name="Lapidus A."/>
            <person name="Tice H."/>
            <person name="Del Rio T.G."/>
            <person name="Cheng J.F."/>
            <person name="Han C."/>
            <person name="Tapia R."/>
            <person name="Goodwin L.A."/>
            <person name="Pitluck S."/>
            <person name="Liolios K."/>
            <person name="Mavromatis K."/>
            <person name="Pagani I."/>
            <person name="Ivanova N."/>
            <person name="Mikhailova N."/>
            <person name="Pati A."/>
            <person name="Chen A."/>
            <person name="Palaniappan K."/>
            <person name="Rohde M."/>
            <person name="Tindall B.J."/>
            <person name="Detter J.C."/>
            <person name="Goker M."/>
            <person name="Woyke T."/>
            <person name="Bristow J."/>
            <person name="Eisen J.A."/>
            <person name="Markowitz V."/>
            <person name="Hugenholtz P."/>
            <person name="Klenk H.P."/>
            <person name="Kyrpides N.C."/>
        </authorList>
    </citation>
    <scope>NUCLEOTIDE SEQUENCE</scope>
    <source>
        <strain evidence="3">DSM 17368 / JCM 12287 / NRRL B-23963</strain>
    </source>
</reference>
<dbReference type="STRING" id="926562.Oweho_0717"/>
<sequence>MLSNKVPYPANDGSSIAMSSIIDALLKNKAEVTLLSINTKKHFKSDEATAAQLPTRLDFHKVYHNTSITPWGALANLFSGKAYHVSRFYFSAFAKKLVLLLRQNSFDIIQIEGLSMAVYIELIRKYCQAKIVLRAHNVEHIIWDRHLENESSSLRSKYLKIQNSRLAKFEIQSLKSVDAIVPITEEDKQLLLPWISKSKPIQSLPCGIDIEAKDTCSKASTQTADIAYLASFDWMPNVQGIEWFMQKVWPLVQELRPDTTFHLGGRHMPSSFQKWEKRGVSLFQDVADMRKFICSARIVIVPLLAGSGMRIKVIENMALGKCQVSTTIGAEGVNIENGKDIILTDSPEDFARAISNLLHDDELRTFVETQARKTIETSYSNRQLGKNLIKFYQSLI</sequence>
<proteinExistence type="predicted"/>
<evidence type="ECO:0000259" key="1">
    <source>
        <dbReference type="Pfam" id="PF13439"/>
    </source>
</evidence>
<feature type="domain" description="Glycosyltransferase subfamily 4-like N-terminal" evidence="1">
    <location>
        <begin position="86"/>
        <end position="211"/>
    </location>
</feature>